<keyword evidence="6 10" id="KW-0547">Nucleotide-binding</keyword>
<keyword evidence="8 10" id="KW-0067">ATP-binding</keyword>
<keyword evidence="7 10" id="KW-0378">Hydrolase</keyword>
<evidence type="ECO:0000256" key="6">
    <source>
        <dbReference type="ARBA" id="ARBA00022741"/>
    </source>
</evidence>
<dbReference type="Proteomes" id="UP000243232">
    <property type="component" value="Chromosome I"/>
</dbReference>
<evidence type="ECO:0000256" key="7">
    <source>
        <dbReference type="ARBA" id="ARBA00022801"/>
    </source>
</evidence>
<evidence type="ECO:0000256" key="8">
    <source>
        <dbReference type="ARBA" id="ARBA00022840"/>
    </source>
</evidence>
<name>A0A1H2HDD1_9PSED</name>
<dbReference type="STRING" id="364197.SAMN05216296_2923"/>
<dbReference type="HAMAP" id="MF_01020">
    <property type="entry name" value="HisE"/>
    <property type="match status" value="1"/>
</dbReference>
<accession>A0A1H2HDD1</accession>
<protein>
    <recommendedName>
        <fullName evidence="10">Phosphoribosyl-ATP pyrophosphatase</fullName>
        <shortName evidence="10">PRA-PH</shortName>
        <ecNumber evidence="10">3.6.1.31</ecNumber>
    </recommendedName>
</protein>
<dbReference type="EC" id="3.6.1.31" evidence="10"/>
<dbReference type="GO" id="GO:0004636">
    <property type="term" value="F:phosphoribosyl-ATP diphosphatase activity"/>
    <property type="evidence" value="ECO:0007669"/>
    <property type="project" value="UniProtKB-UniRule"/>
</dbReference>
<comment type="catalytic activity">
    <reaction evidence="1 10">
        <text>1-(5-phospho-beta-D-ribosyl)-ATP + H2O = 1-(5-phospho-beta-D-ribosyl)-5'-AMP + diphosphate + H(+)</text>
        <dbReference type="Rhea" id="RHEA:22828"/>
        <dbReference type="ChEBI" id="CHEBI:15377"/>
        <dbReference type="ChEBI" id="CHEBI:15378"/>
        <dbReference type="ChEBI" id="CHEBI:33019"/>
        <dbReference type="ChEBI" id="CHEBI:59457"/>
        <dbReference type="ChEBI" id="CHEBI:73183"/>
        <dbReference type="EC" id="3.6.1.31"/>
    </reaction>
</comment>
<dbReference type="SUPFAM" id="SSF101386">
    <property type="entry name" value="all-alpha NTP pyrophosphatases"/>
    <property type="match status" value="1"/>
</dbReference>
<dbReference type="Gene3D" id="1.10.287.1080">
    <property type="entry name" value="MazG-like"/>
    <property type="match status" value="1"/>
</dbReference>
<dbReference type="InterPro" id="IPR021130">
    <property type="entry name" value="PRib-ATP_PPHydrolase-like"/>
</dbReference>
<evidence type="ECO:0000256" key="9">
    <source>
        <dbReference type="ARBA" id="ARBA00023102"/>
    </source>
</evidence>
<organism evidence="11 12">
    <name type="scientific">Pseudomonas pohangensis</name>
    <dbReference type="NCBI Taxonomy" id="364197"/>
    <lineage>
        <taxon>Bacteria</taxon>
        <taxon>Pseudomonadati</taxon>
        <taxon>Pseudomonadota</taxon>
        <taxon>Gammaproteobacteria</taxon>
        <taxon>Pseudomonadales</taxon>
        <taxon>Pseudomonadaceae</taxon>
        <taxon>Pseudomonas</taxon>
    </lineage>
</organism>
<keyword evidence="5 10" id="KW-0028">Amino-acid biosynthesis</keyword>
<dbReference type="PANTHER" id="PTHR42945">
    <property type="entry name" value="HISTIDINE BIOSYNTHESIS BIFUNCTIONAL PROTEIN"/>
    <property type="match status" value="1"/>
</dbReference>
<evidence type="ECO:0000313" key="12">
    <source>
        <dbReference type="Proteomes" id="UP000243232"/>
    </source>
</evidence>
<dbReference type="CDD" id="cd11534">
    <property type="entry name" value="NTP-PPase_HisIE_like"/>
    <property type="match status" value="1"/>
</dbReference>
<reference evidence="12" key="1">
    <citation type="submission" date="2016-10" db="EMBL/GenBank/DDBJ databases">
        <authorList>
            <person name="Varghese N."/>
            <person name="Submissions S."/>
        </authorList>
    </citation>
    <scope>NUCLEOTIDE SEQUENCE [LARGE SCALE GENOMIC DNA]</scope>
    <source>
        <strain evidence="12">DSM 17875</strain>
    </source>
</reference>
<dbReference type="AlphaFoldDB" id="A0A1H2HDD1"/>
<gene>
    <name evidence="10" type="primary">hisE</name>
    <name evidence="11" type="ORF">SAMN05216296_2923</name>
</gene>
<comment type="similarity">
    <text evidence="10">Belongs to the PRA-PH family.</text>
</comment>
<keyword evidence="4 10" id="KW-0963">Cytoplasm</keyword>
<dbReference type="NCBIfam" id="TIGR03188">
    <property type="entry name" value="histidine_hisI"/>
    <property type="match status" value="1"/>
</dbReference>
<comment type="subcellular location">
    <subcellularLocation>
        <location evidence="2 10">Cytoplasm</location>
    </subcellularLocation>
</comment>
<dbReference type="EMBL" id="LT629785">
    <property type="protein sequence ID" value="SDU29792.1"/>
    <property type="molecule type" value="Genomic_DNA"/>
</dbReference>
<evidence type="ECO:0000256" key="5">
    <source>
        <dbReference type="ARBA" id="ARBA00022605"/>
    </source>
</evidence>
<dbReference type="Pfam" id="PF01503">
    <property type="entry name" value="PRA-PH"/>
    <property type="match status" value="1"/>
</dbReference>
<evidence type="ECO:0000256" key="4">
    <source>
        <dbReference type="ARBA" id="ARBA00022490"/>
    </source>
</evidence>
<evidence type="ECO:0000256" key="10">
    <source>
        <dbReference type="HAMAP-Rule" id="MF_01020"/>
    </source>
</evidence>
<dbReference type="UniPathway" id="UPA00031">
    <property type="reaction ID" value="UER00007"/>
</dbReference>
<dbReference type="NCBIfam" id="NF001611">
    <property type="entry name" value="PRK00400.1-3"/>
    <property type="match status" value="1"/>
</dbReference>
<dbReference type="InterPro" id="IPR008179">
    <property type="entry name" value="HisE"/>
</dbReference>
<evidence type="ECO:0000313" key="11">
    <source>
        <dbReference type="EMBL" id="SDU29792.1"/>
    </source>
</evidence>
<keyword evidence="9 10" id="KW-0368">Histidine biosynthesis</keyword>
<comment type="pathway">
    <text evidence="3 10">Amino-acid biosynthesis; L-histidine biosynthesis; L-histidine from 5-phospho-alpha-D-ribose 1-diphosphate: step 2/9.</text>
</comment>
<dbReference type="GO" id="GO:0005737">
    <property type="term" value="C:cytoplasm"/>
    <property type="evidence" value="ECO:0007669"/>
    <property type="project" value="UniProtKB-SubCell"/>
</dbReference>
<dbReference type="PANTHER" id="PTHR42945:SF9">
    <property type="entry name" value="HISTIDINE BIOSYNTHESIS BIFUNCTIONAL PROTEIN HISIE"/>
    <property type="match status" value="1"/>
</dbReference>
<dbReference type="GO" id="GO:0000105">
    <property type="term" value="P:L-histidine biosynthetic process"/>
    <property type="evidence" value="ECO:0007669"/>
    <property type="project" value="UniProtKB-UniRule"/>
</dbReference>
<sequence>MTEQSMNDTLSRLAEVLESRKGAAADSSYVASLYHKGLNKILEKVGEESVETILAAKDAAVSGNCDELIYETADLWFHSLVMLAALGQHPQSVINELERRFGLSGHAEKAARNQ</sequence>
<proteinExistence type="inferred from homology"/>
<evidence type="ECO:0000256" key="1">
    <source>
        <dbReference type="ARBA" id="ARBA00001460"/>
    </source>
</evidence>
<dbReference type="GO" id="GO:0005524">
    <property type="term" value="F:ATP binding"/>
    <property type="evidence" value="ECO:0007669"/>
    <property type="project" value="UniProtKB-KW"/>
</dbReference>
<keyword evidence="12" id="KW-1185">Reference proteome</keyword>
<evidence type="ECO:0000256" key="2">
    <source>
        <dbReference type="ARBA" id="ARBA00004496"/>
    </source>
</evidence>
<evidence type="ECO:0000256" key="3">
    <source>
        <dbReference type="ARBA" id="ARBA00005204"/>
    </source>
</evidence>